<evidence type="ECO:0000256" key="6">
    <source>
        <dbReference type="ARBA" id="ARBA00022989"/>
    </source>
</evidence>
<keyword evidence="3 13" id="KW-0138">CF(0)</keyword>
<organism evidence="16 17">
    <name type="scientific">Candidatus Magnetominusculus xianensis</name>
    <dbReference type="NCBI Taxonomy" id="1748249"/>
    <lineage>
        <taxon>Bacteria</taxon>
        <taxon>Pseudomonadati</taxon>
        <taxon>Nitrospirota</taxon>
        <taxon>Nitrospiria</taxon>
        <taxon>Nitrospirales</taxon>
        <taxon>Nitrospiraceae</taxon>
        <taxon>Candidatus Magnetominusculus</taxon>
    </lineage>
</organism>
<reference evidence="16 17" key="1">
    <citation type="submission" date="2015-11" db="EMBL/GenBank/DDBJ databases">
        <authorList>
            <person name="Lin W."/>
        </authorList>
    </citation>
    <scope>NUCLEOTIDE SEQUENCE [LARGE SCALE GENOMIC DNA]</scope>
    <source>
        <strain evidence="16 17">HCH-1</strain>
    </source>
</reference>
<keyword evidence="7 13" id="KW-0406">Ion transport</keyword>
<keyword evidence="5 13" id="KW-0375">Hydrogen ion transport</keyword>
<evidence type="ECO:0000256" key="5">
    <source>
        <dbReference type="ARBA" id="ARBA00022781"/>
    </source>
</evidence>
<evidence type="ECO:0000256" key="15">
    <source>
        <dbReference type="SAM" id="Coils"/>
    </source>
</evidence>
<evidence type="ECO:0000256" key="13">
    <source>
        <dbReference type="HAMAP-Rule" id="MF_01398"/>
    </source>
</evidence>
<evidence type="ECO:0000313" key="16">
    <source>
        <dbReference type="EMBL" id="KWT78217.1"/>
    </source>
</evidence>
<sequence length="202" mass="22496">MDMSKTTKTIIFMSMAAVLASVVVQVAVPELLYASSSEGADQGSHLKEWFWLIVNFLILVGVLGFFLKKPLAMYYKQRTELLEKALYEAREARVLAEKALAEIEQQLKLKDEEIKRIIEAATAAGEAECDRHIAEGKATSEAIERLAWENIEYEMKKAKDMIRKKAAAAIADISADKMRKALNDEISAKLINDSISKIGTAN</sequence>
<feature type="coiled-coil region" evidence="15">
    <location>
        <begin position="86"/>
        <end position="120"/>
    </location>
</feature>
<dbReference type="HAMAP" id="MF_01398">
    <property type="entry name" value="ATP_synth_b_bprime"/>
    <property type="match status" value="1"/>
</dbReference>
<evidence type="ECO:0000256" key="9">
    <source>
        <dbReference type="ARBA" id="ARBA00023310"/>
    </source>
</evidence>
<evidence type="ECO:0000313" key="17">
    <source>
        <dbReference type="Proteomes" id="UP000060487"/>
    </source>
</evidence>
<keyword evidence="6 13" id="KW-1133">Transmembrane helix</keyword>
<keyword evidence="17" id="KW-1185">Reference proteome</keyword>
<evidence type="ECO:0000256" key="11">
    <source>
        <dbReference type="ARBA" id="ARBA00025614"/>
    </source>
</evidence>
<protein>
    <recommendedName>
        <fullName evidence="13">ATP synthase subunit b</fullName>
    </recommendedName>
    <alternativeName>
        <fullName evidence="13">ATP synthase F(0) sector subunit b</fullName>
    </alternativeName>
    <alternativeName>
        <fullName evidence="13">ATPase subunit I</fullName>
    </alternativeName>
    <alternativeName>
        <fullName evidence="13">F-type ATPase subunit b</fullName>
        <shortName evidence="13">F-ATPase subunit b</shortName>
    </alternativeName>
</protein>
<evidence type="ECO:0000256" key="2">
    <source>
        <dbReference type="ARBA" id="ARBA00022448"/>
    </source>
</evidence>
<comment type="function">
    <text evidence="10 13">F(1)F(0) ATP synthase produces ATP from ADP in the presence of a proton or sodium gradient. F-type ATPases consist of two structural domains, F(1) containing the extramembraneous catalytic core and F(0) containing the membrane proton channel, linked together by a central stalk and a peripheral stalk. During catalysis, ATP synthesis in the catalytic domain of F(1) is coupled via a rotary mechanism of the central stalk subunits to proton translocation.</text>
</comment>
<dbReference type="InterPro" id="IPR002146">
    <property type="entry name" value="ATP_synth_b/b'su_bac/chlpt"/>
</dbReference>
<dbReference type="Pfam" id="PF00430">
    <property type="entry name" value="ATP-synt_B"/>
    <property type="match status" value="1"/>
</dbReference>
<keyword evidence="4 13" id="KW-0812">Transmembrane</keyword>
<evidence type="ECO:0000256" key="14">
    <source>
        <dbReference type="RuleBase" id="RU003848"/>
    </source>
</evidence>
<keyword evidence="9 13" id="KW-0066">ATP synthesis</keyword>
<evidence type="ECO:0000256" key="3">
    <source>
        <dbReference type="ARBA" id="ARBA00022547"/>
    </source>
</evidence>
<evidence type="ECO:0000256" key="4">
    <source>
        <dbReference type="ARBA" id="ARBA00022692"/>
    </source>
</evidence>
<proteinExistence type="inferred from homology"/>
<keyword evidence="8 13" id="KW-0472">Membrane</keyword>
<evidence type="ECO:0000256" key="12">
    <source>
        <dbReference type="ARBA" id="ARBA00037847"/>
    </source>
</evidence>
<dbReference type="EMBL" id="LNQR01000118">
    <property type="protein sequence ID" value="KWT78217.1"/>
    <property type="molecule type" value="Genomic_DNA"/>
</dbReference>
<comment type="function">
    <text evidence="11">Component of the F(0) channel, it forms part of the peripheral stalk, linking F(1) to F(0). The b'-subunit is a diverged and duplicated form of b found in plants and photosynthetic bacteria.</text>
</comment>
<dbReference type="PANTHER" id="PTHR33445">
    <property type="entry name" value="ATP SYNTHASE SUBUNIT B', CHLOROPLASTIC"/>
    <property type="match status" value="1"/>
</dbReference>
<evidence type="ECO:0000256" key="8">
    <source>
        <dbReference type="ARBA" id="ARBA00023136"/>
    </source>
</evidence>
<evidence type="ECO:0000256" key="1">
    <source>
        <dbReference type="ARBA" id="ARBA00005513"/>
    </source>
</evidence>
<gene>
    <name evidence="13 16" type="primary">atpF</name>
    <name evidence="16" type="ORF">ASN18_2944</name>
</gene>
<name>A0ABR5SG36_9BACT</name>
<feature type="transmembrane region" description="Helical" evidence="13">
    <location>
        <begin position="49"/>
        <end position="67"/>
    </location>
</feature>
<comment type="subcellular location">
    <subcellularLocation>
        <location evidence="13">Cell membrane</location>
        <topology evidence="13">Single-pass membrane protein</topology>
    </subcellularLocation>
    <subcellularLocation>
        <location evidence="12">Endomembrane system</location>
        <topology evidence="12">Single-pass membrane protein</topology>
    </subcellularLocation>
</comment>
<keyword evidence="2 13" id="KW-0813">Transport</keyword>
<dbReference type="CDD" id="cd06503">
    <property type="entry name" value="ATP-synt_Fo_b"/>
    <property type="match status" value="1"/>
</dbReference>
<comment type="subunit">
    <text evidence="13">F-type ATPases have 2 components, F(1) - the catalytic core - and F(0) - the membrane proton channel. F(1) has five subunits: alpha(3), beta(3), gamma(1), delta(1), epsilon(1). F(0) has three main subunits: a(1), b(2) and c(10-14). The alpha and beta chains form an alternating ring which encloses part of the gamma chain. F(1) is attached to F(0) by a central stalk formed by the gamma and epsilon chains, while a peripheral stalk is formed by the delta and b chains.</text>
</comment>
<comment type="similarity">
    <text evidence="1 13 14">Belongs to the ATPase B chain family.</text>
</comment>
<evidence type="ECO:0000256" key="10">
    <source>
        <dbReference type="ARBA" id="ARBA00025198"/>
    </source>
</evidence>
<dbReference type="RefSeq" id="WP_085053560.1">
    <property type="nucleotide sequence ID" value="NZ_LNQR01000118.1"/>
</dbReference>
<evidence type="ECO:0000256" key="7">
    <source>
        <dbReference type="ARBA" id="ARBA00023065"/>
    </source>
</evidence>
<dbReference type="Proteomes" id="UP000060487">
    <property type="component" value="Unassembled WGS sequence"/>
</dbReference>
<comment type="caution">
    <text evidence="16">The sequence shown here is derived from an EMBL/GenBank/DDBJ whole genome shotgun (WGS) entry which is preliminary data.</text>
</comment>
<dbReference type="PANTHER" id="PTHR33445:SF1">
    <property type="entry name" value="ATP SYNTHASE SUBUNIT B"/>
    <property type="match status" value="1"/>
</dbReference>
<accession>A0ABR5SG36</accession>
<keyword evidence="13" id="KW-1003">Cell membrane</keyword>
<keyword evidence="15" id="KW-0175">Coiled coil</keyword>
<dbReference type="InterPro" id="IPR050059">
    <property type="entry name" value="ATP_synthase_B_chain"/>
</dbReference>